<comment type="cofactor">
    <cofactor evidence="1">
        <name>pyridoxal 5'-phosphate</name>
        <dbReference type="ChEBI" id="CHEBI:597326"/>
    </cofactor>
</comment>
<keyword evidence="3" id="KW-0808">Transferase</keyword>
<dbReference type="InterPro" id="IPR015422">
    <property type="entry name" value="PyrdxlP-dep_Trfase_small"/>
</dbReference>
<dbReference type="PANTHER" id="PTHR11601:SF34">
    <property type="entry name" value="CYSTEINE DESULFURASE"/>
    <property type="match status" value="1"/>
</dbReference>
<comment type="similarity">
    <text evidence="2">Belongs to the class-V pyridoxal-phosphate-dependent aminotransferase family. NifS/IscS subfamily.</text>
</comment>
<accession>A0A1T4WK26</accession>
<sequence length="376" mass="40573">MIYLDYTANTPADPEVLDAYLAAERRYIANPNSTHIAGQEARAEMERVTQSIAQRLGVQPAEIIYTSGASEANNLALKGIAHASRHIGKHIISTQLEHSSVGASLSALQQQGYEIDLLDIGRDGRVDLDQLRELMRDDTILVAVCAVDSELGTIQPIREIAGIVKPYPGCRLHVDATQAVGKTDLWLDGVDTMSFTAHKFYGPNGIGALYKRRGLVIEPQISGGASTTIYRSGTPTLGLAVSLDAALTKALAGQDARNARVQRLHDRLLAGLQQYSLVRVNSPAHAVPHIVNVSVTGVKGTRFQQALSEQGVCVSVKSACSSDGLPSKAVFAVSRDRRNALSSWRISISHLTTDAEIDGFLQAFDTCYKTLTNKEN</sequence>
<evidence type="ECO:0000313" key="11">
    <source>
        <dbReference type="Proteomes" id="UP000190286"/>
    </source>
</evidence>
<dbReference type="GO" id="GO:0051536">
    <property type="term" value="F:iron-sulfur cluster binding"/>
    <property type="evidence" value="ECO:0007669"/>
    <property type="project" value="UniProtKB-KW"/>
</dbReference>
<evidence type="ECO:0000313" key="10">
    <source>
        <dbReference type="EMBL" id="SKA77684.1"/>
    </source>
</evidence>
<dbReference type="RefSeq" id="WP_078783688.1">
    <property type="nucleotide sequence ID" value="NZ_FUYF01000003.1"/>
</dbReference>
<evidence type="ECO:0000256" key="1">
    <source>
        <dbReference type="ARBA" id="ARBA00001933"/>
    </source>
</evidence>
<keyword evidence="7" id="KW-0411">Iron-sulfur</keyword>
<proteinExistence type="inferred from homology"/>
<dbReference type="InterPro" id="IPR015421">
    <property type="entry name" value="PyrdxlP-dep_Trfase_major"/>
</dbReference>
<evidence type="ECO:0000259" key="9">
    <source>
        <dbReference type="Pfam" id="PF00266"/>
    </source>
</evidence>
<evidence type="ECO:0000256" key="7">
    <source>
        <dbReference type="ARBA" id="ARBA00023014"/>
    </source>
</evidence>
<keyword evidence="11" id="KW-1185">Reference proteome</keyword>
<protein>
    <submittedName>
        <fullName evidence="10">Cysteine desulfurase</fullName>
    </submittedName>
</protein>
<dbReference type="STRING" id="745368.SAMN02745178_00684"/>
<evidence type="ECO:0000256" key="6">
    <source>
        <dbReference type="ARBA" id="ARBA00023004"/>
    </source>
</evidence>
<dbReference type="GO" id="GO:0046872">
    <property type="term" value="F:metal ion binding"/>
    <property type="evidence" value="ECO:0007669"/>
    <property type="project" value="UniProtKB-KW"/>
</dbReference>
<keyword evidence="6" id="KW-0408">Iron</keyword>
<dbReference type="GeneID" id="93337174"/>
<evidence type="ECO:0000256" key="8">
    <source>
        <dbReference type="ARBA" id="ARBA00050776"/>
    </source>
</evidence>
<reference evidence="10 11" key="1">
    <citation type="submission" date="2017-02" db="EMBL/GenBank/DDBJ databases">
        <authorList>
            <person name="Peterson S.W."/>
        </authorList>
    </citation>
    <scope>NUCLEOTIDE SEQUENCE [LARGE SCALE GENOMIC DNA]</scope>
    <source>
        <strain evidence="10 11">ATCC 27749</strain>
    </source>
</reference>
<gene>
    <name evidence="10" type="ORF">SAMN02745178_00684</name>
</gene>
<dbReference type="Pfam" id="PF00266">
    <property type="entry name" value="Aminotran_5"/>
    <property type="match status" value="1"/>
</dbReference>
<dbReference type="GO" id="GO:0031071">
    <property type="term" value="F:cysteine desulfurase activity"/>
    <property type="evidence" value="ECO:0007669"/>
    <property type="project" value="UniProtKB-EC"/>
</dbReference>
<dbReference type="InterPro" id="IPR015424">
    <property type="entry name" value="PyrdxlP-dep_Trfase"/>
</dbReference>
<dbReference type="InterPro" id="IPR000192">
    <property type="entry name" value="Aminotrans_V_dom"/>
</dbReference>
<evidence type="ECO:0000256" key="3">
    <source>
        <dbReference type="ARBA" id="ARBA00022679"/>
    </source>
</evidence>
<evidence type="ECO:0000256" key="2">
    <source>
        <dbReference type="ARBA" id="ARBA00006490"/>
    </source>
</evidence>
<dbReference type="Gene3D" id="3.40.640.10">
    <property type="entry name" value="Type I PLP-dependent aspartate aminotransferase-like (Major domain)"/>
    <property type="match status" value="1"/>
</dbReference>
<dbReference type="EMBL" id="FUYF01000003">
    <property type="protein sequence ID" value="SKA77684.1"/>
    <property type="molecule type" value="Genomic_DNA"/>
</dbReference>
<dbReference type="PANTHER" id="PTHR11601">
    <property type="entry name" value="CYSTEINE DESULFURYLASE FAMILY MEMBER"/>
    <property type="match status" value="1"/>
</dbReference>
<dbReference type="OrthoDB" id="9808002at2"/>
<dbReference type="InterPro" id="IPR016454">
    <property type="entry name" value="Cysteine_dSase"/>
</dbReference>
<keyword evidence="4" id="KW-0479">Metal-binding</keyword>
<organism evidence="10 11">
    <name type="scientific">Gemmiger formicilis</name>
    <dbReference type="NCBI Taxonomy" id="745368"/>
    <lineage>
        <taxon>Bacteria</taxon>
        <taxon>Bacillati</taxon>
        <taxon>Bacillota</taxon>
        <taxon>Clostridia</taxon>
        <taxon>Eubacteriales</taxon>
        <taxon>Gemmiger</taxon>
    </lineage>
</organism>
<evidence type="ECO:0000256" key="5">
    <source>
        <dbReference type="ARBA" id="ARBA00022898"/>
    </source>
</evidence>
<dbReference type="PIRSF" id="PIRSF005572">
    <property type="entry name" value="NifS"/>
    <property type="match status" value="1"/>
</dbReference>
<comment type="catalytic activity">
    <reaction evidence="8">
        <text>(sulfur carrier)-H + L-cysteine = (sulfur carrier)-SH + L-alanine</text>
        <dbReference type="Rhea" id="RHEA:43892"/>
        <dbReference type="Rhea" id="RHEA-COMP:14737"/>
        <dbReference type="Rhea" id="RHEA-COMP:14739"/>
        <dbReference type="ChEBI" id="CHEBI:29917"/>
        <dbReference type="ChEBI" id="CHEBI:35235"/>
        <dbReference type="ChEBI" id="CHEBI:57972"/>
        <dbReference type="ChEBI" id="CHEBI:64428"/>
        <dbReference type="EC" id="2.8.1.7"/>
    </reaction>
</comment>
<evidence type="ECO:0000256" key="4">
    <source>
        <dbReference type="ARBA" id="ARBA00022723"/>
    </source>
</evidence>
<keyword evidence="5" id="KW-0663">Pyridoxal phosphate</keyword>
<dbReference type="SUPFAM" id="SSF53383">
    <property type="entry name" value="PLP-dependent transferases"/>
    <property type="match status" value="1"/>
</dbReference>
<feature type="domain" description="Aminotransferase class V" evidence="9">
    <location>
        <begin position="2"/>
        <end position="359"/>
    </location>
</feature>
<name>A0A1T4WK26_9FIRM</name>
<dbReference type="AlphaFoldDB" id="A0A1T4WK26"/>
<dbReference type="Gene3D" id="3.90.1150.10">
    <property type="entry name" value="Aspartate Aminotransferase, domain 1"/>
    <property type="match status" value="1"/>
</dbReference>
<dbReference type="Proteomes" id="UP000190286">
    <property type="component" value="Unassembled WGS sequence"/>
</dbReference>